<accession>A0A9K3GFJ0</accession>
<reference evidence="8 9" key="1">
    <citation type="journal article" date="2018" name="PLoS ONE">
        <title>The draft genome of Kipferlia bialata reveals reductive genome evolution in fornicate parasites.</title>
        <authorList>
            <person name="Tanifuji G."/>
            <person name="Takabayashi S."/>
            <person name="Kume K."/>
            <person name="Takagi M."/>
            <person name="Nakayama T."/>
            <person name="Kamikawa R."/>
            <person name="Inagaki Y."/>
            <person name="Hashimoto T."/>
        </authorList>
    </citation>
    <scope>NUCLEOTIDE SEQUENCE [LARGE SCALE GENOMIC DNA]</scope>
    <source>
        <strain evidence="8">NY0173</strain>
    </source>
</reference>
<feature type="transmembrane region" description="Helical" evidence="7">
    <location>
        <begin position="603"/>
        <end position="620"/>
    </location>
</feature>
<evidence type="ECO:0000256" key="5">
    <source>
        <dbReference type="ARBA" id="ARBA00022989"/>
    </source>
</evidence>
<feature type="transmembrane region" description="Helical" evidence="7">
    <location>
        <begin position="354"/>
        <end position="375"/>
    </location>
</feature>
<comment type="similarity">
    <text evidence="2">Belongs to the UPF0718 family.</text>
</comment>
<evidence type="ECO:0000256" key="4">
    <source>
        <dbReference type="ARBA" id="ARBA00022692"/>
    </source>
</evidence>
<evidence type="ECO:0000256" key="2">
    <source>
        <dbReference type="ARBA" id="ARBA00006386"/>
    </source>
</evidence>
<dbReference type="EMBL" id="BDIP01000288">
    <property type="protein sequence ID" value="GIQ81013.1"/>
    <property type="molecule type" value="Genomic_DNA"/>
</dbReference>
<name>A0A9K3GFJ0_9EUKA</name>
<gene>
    <name evidence="8" type="ORF">KIPB_001905</name>
</gene>
<keyword evidence="5 7" id="KW-1133">Transmembrane helix</keyword>
<protein>
    <submittedName>
        <fullName evidence="8">Predicted permease DUF318</fullName>
    </submittedName>
</protein>
<feature type="transmembrane region" description="Helical" evidence="7">
    <location>
        <begin position="480"/>
        <end position="498"/>
    </location>
</feature>
<keyword evidence="9" id="KW-1185">Reference proteome</keyword>
<feature type="transmembrane region" description="Helical" evidence="7">
    <location>
        <begin position="573"/>
        <end position="591"/>
    </location>
</feature>
<feature type="transmembrane region" description="Helical" evidence="7">
    <location>
        <begin position="510"/>
        <end position="530"/>
    </location>
</feature>
<comment type="caution">
    <text evidence="8">The sequence shown here is derived from an EMBL/GenBank/DDBJ whole genome shotgun (WGS) entry which is preliminary data.</text>
</comment>
<feature type="transmembrane region" description="Helical" evidence="7">
    <location>
        <begin position="666"/>
        <end position="687"/>
    </location>
</feature>
<evidence type="ECO:0000256" key="1">
    <source>
        <dbReference type="ARBA" id="ARBA00004651"/>
    </source>
</evidence>
<comment type="subcellular location">
    <subcellularLocation>
        <location evidence="1">Cell membrane</location>
        <topology evidence="1">Multi-pass membrane protein</topology>
    </subcellularLocation>
</comment>
<evidence type="ECO:0000256" key="6">
    <source>
        <dbReference type="ARBA" id="ARBA00023136"/>
    </source>
</evidence>
<dbReference type="AlphaFoldDB" id="A0A9K3GFJ0"/>
<dbReference type="Proteomes" id="UP000265618">
    <property type="component" value="Unassembled WGS sequence"/>
</dbReference>
<keyword evidence="4 7" id="KW-0812">Transmembrane</keyword>
<evidence type="ECO:0000313" key="9">
    <source>
        <dbReference type="Proteomes" id="UP000265618"/>
    </source>
</evidence>
<proteinExistence type="inferred from homology"/>
<sequence length="691" mass="72383">MCDSGYLEKIIVVGNGSLQPDCIPPEPKELCTSLPASFAAYAGATRGSADASKHLVAFRLTKCFCERAEASPLPIHAADIALGAVHKHATQMGSAKILASPINVTMHARYLSETDETDGAVTGWAAERLMRVSVHCNACPCARDGVSQAVSQALTSALPDLCPSPTVEVLGVSDLGEQALVSAWAVLPGGGCATTQFKAAAGCRAALATGDSCETETPCCKAIAVTETIKGVETIKAVEADNNADKDTETEGTPSLSVSAWSGVSPTLCMEVARELAREGIVKGAAGEGWWNDAPELGAHLSLSTPDGAEDGVLLVSDAEIGIECGPVEGEACACTLKQRTLEGRFNAVSPTRFYAYTAIAFAAWVLLYNVVLPFSELVAYDWLGLEEEGLGGMIQFFLYDSPKVSLLLLLVSAGVGILRTYLTRARMTKLLGGNRGGWAGRVLLHILAAALGVVTPFCSCSAVPLFIGMVTAGVPMPVTMTFLSCAPVVGEVSLVLLAGSDAFGVKVAVAYAVAGMILSVIAGLVLGLLPLDSYVEDWVRDQTATSDEKQYPVFSQRLAYALSDSLTILKKVWPFILVGIGAGAVIHGFIPEDFIVQILGADAWYSVPIAIVVGIPLYSNAAGVVPIMEALIYKGAALGTTLAFQMSVIGLSFPEAVLLRKVVKPKLIALFFGCIFVGQIVLGYSFNAIF</sequence>
<feature type="transmembrane region" description="Helical" evidence="7">
    <location>
        <begin position="405"/>
        <end position="423"/>
    </location>
</feature>
<feature type="transmembrane region" description="Helical" evidence="7">
    <location>
        <begin position="632"/>
        <end position="654"/>
    </location>
</feature>
<dbReference type="InterPro" id="IPR005524">
    <property type="entry name" value="DUF318"/>
</dbReference>
<dbReference type="Pfam" id="PF03773">
    <property type="entry name" value="ArsP_1"/>
    <property type="match status" value="1"/>
</dbReference>
<organism evidence="8 9">
    <name type="scientific">Kipferlia bialata</name>
    <dbReference type="NCBI Taxonomy" id="797122"/>
    <lineage>
        <taxon>Eukaryota</taxon>
        <taxon>Metamonada</taxon>
        <taxon>Carpediemonas-like organisms</taxon>
        <taxon>Kipferlia</taxon>
    </lineage>
</organism>
<evidence type="ECO:0000256" key="3">
    <source>
        <dbReference type="ARBA" id="ARBA00022475"/>
    </source>
</evidence>
<evidence type="ECO:0000256" key="7">
    <source>
        <dbReference type="SAM" id="Phobius"/>
    </source>
</evidence>
<evidence type="ECO:0000313" key="8">
    <source>
        <dbReference type="EMBL" id="GIQ81013.1"/>
    </source>
</evidence>
<keyword evidence="6 7" id="KW-0472">Membrane</keyword>
<dbReference type="OrthoDB" id="10674620at2759"/>
<keyword evidence="3" id="KW-1003">Cell membrane</keyword>
<dbReference type="PANTHER" id="PTHR42775">
    <property type="entry name" value="PERMEASE RV2963-RELATED"/>
    <property type="match status" value="1"/>
</dbReference>
<dbReference type="GO" id="GO:0005886">
    <property type="term" value="C:plasma membrane"/>
    <property type="evidence" value="ECO:0007669"/>
    <property type="project" value="UniProtKB-SubCell"/>
</dbReference>
<dbReference type="InterPro" id="IPR053166">
    <property type="entry name" value="UPF0718_permease"/>
</dbReference>
<feature type="transmembrane region" description="Helical" evidence="7">
    <location>
        <begin position="443"/>
        <end position="468"/>
    </location>
</feature>
<dbReference type="PANTHER" id="PTHR42775:SF2">
    <property type="entry name" value="PERMEASE"/>
    <property type="match status" value="1"/>
</dbReference>